<organism evidence="1 2">
    <name type="scientific">Heterotrigona itama</name>
    <dbReference type="NCBI Taxonomy" id="395501"/>
    <lineage>
        <taxon>Eukaryota</taxon>
        <taxon>Metazoa</taxon>
        <taxon>Ecdysozoa</taxon>
        <taxon>Arthropoda</taxon>
        <taxon>Hexapoda</taxon>
        <taxon>Insecta</taxon>
        <taxon>Pterygota</taxon>
        <taxon>Neoptera</taxon>
        <taxon>Endopterygota</taxon>
        <taxon>Hymenoptera</taxon>
        <taxon>Apocrita</taxon>
        <taxon>Aculeata</taxon>
        <taxon>Apoidea</taxon>
        <taxon>Anthophila</taxon>
        <taxon>Apidae</taxon>
        <taxon>Heterotrigona</taxon>
    </lineage>
</organism>
<evidence type="ECO:0000313" key="1">
    <source>
        <dbReference type="EMBL" id="CAD1476790.1"/>
    </source>
</evidence>
<sequence>MPNFSCERKRASLNNILETNEEVFAEITALINSTTMLHRHLFNFRLAELCLCKKGEKRSDSQASWLFPRMNFHTKNNIDNPE</sequence>
<accession>A0A6V7HC83</accession>
<keyword evidence="2" id="KW-1185">Reference proteome</keyword>
<gene>
    <name evidence="1" type="ORF">MHI_LOCUS688527</name>
</gene>
<protein>
    <submittedName>
        <fullName evidence="1">Uncharacterized protein</fullName>
    </submittedName>
</protein>
<dbReference type="Proteomes" id="UP000752696">
    <property type="component" value="Unassembled WGS sequence"/>
</dbReference>
<comment type="caution">
    <text evidence="1">The sequence shown here is derived from an EMBL/GenBank/DDBJ whole genome shotgun (WGS) entry which is preliminary data.</text>
</comment>
<dbReference type="EMBL" id="CAJDYZ010009595">
    <property type="protein sequence ID" value="CAD1476790.1"/>
    <property type="molecule type" value="Genomic_DNA"/>
</dbReference>
<proteinExistence type="predicted"/>
<reference evidence="1" key="1">
    <citation type="submission" date="2020-07" db="EMBL/GenBank/DDBJ databases">
        <authorList>
            <person name="Nazaruddin N."/>
        </authorList>
    </citation>
    <scope>NUCLEOTIDE SEQUENCE</scope>
</reference>
<evidence type="ECO:0000313" key="2">
    <source>
        <dbReference type="Proteomes" id="UP000752696"/>
    </source>
</evidence>
<dbReference type="AlphaFoldDB" id="A0A6V7HC83"/>
<name>A0A6V7HC83_9HYME</name>